<evidence type="ECO:0000313" key="2">
    <source>
        <dbReference type="Proteomes" id="UP001158050"/>
    </source>
</evidence>
<comment type="caution">
    <text evidence="1">The sequence shown here is derived from an EMBL/GenBank/DDBJ whole genome shotgun (WGS) entry which is preliminary data.</text>
</comment>
<gene>
    <name evidence="1" type="ORF">SAMN05421679_105269</name>
</gene>
<accession>A0ABY1R3F0</accession>
<proteinExistence type="predicted"/>
<keyword evidence="2" id="KW-1185">Reference proteome</keyword>
<protein>
    <submittedName>
        <fullName evidence="1">Uncharacterized protein</fullName>
    </submittedName>
</protein>
<name>A0ABY1R3F0_9FLAO</name>
<reference evidence="1 2" key="1">
    <citation type="submission" date="2017-05" db="EMBL/GenBank/DDBJ databases">
        <authorList>
            <person name="Varghese N."/>
            <person name="Submissions S."/>
        </authorList>
    </citation>
    <scope>NUCLEOTIDE SEQUENCE [LARGE SCALE GENOMIC DNA]</scope>
    <source>
        <strain evidence="1 2">DSM 18015</strain>
    </source>
</reference>
<dbReference type="Proteomes" id="UP001158050">
    <property type="component" value="Unassembled WGS sequence"/>
</dbReference>
<sequence length="95" mass="12002">MDKQIRKFKKIVSTYLYLQKENISKIWGKPSRHSDNEIWFYPAPFWSIFRDEVIFIFDEDIVVDVAIIRYFLWKEYQYIFYYENETPEYKIFRNF</sequence>
<evidence type="ECO:0000313" key="1">
    <source>
        <dbReference type="EMBL" id="SMP94187.1"/>
    </source>
</evidence>
<dbReference type="EMBL" id="FXUO01000005">
    <property type="protein sequence ID" value="SMP94187.1"/>
    <property type="molecule type" value="Genomic_DNA"/>
</dbReference>
<organism evidence="1 2">
    <name type="scientific">Epilithonimonas pallida</name>
    <dbReference type="NCBI Taxonomy" id="373671"/>
    <lineage>
        <taxon>Bacteria</taxon>
        <taxon>Pseudomonadati</taxon>
        <taxon>Bacteroidota</taxon>
        <taxon>Flavobacteriia</taxon>
        <taxon>Flavobacteriales</taxon>
        <taxon>Weeksellaceae</taxon>
        <taxon>Chryseobacterium group</taxon>
        <taxon>Epilithonimonas</taxon>
    </lineage>
</organism>
<dbReference type="RefSeq" id="WP_283417099.1">
    <property type="nucleotide sequence ID" value="NZ_FXUO01000005.1"/>
</dbReference>